<feature type="region of interest" description="Disordered" evidence="1">
    <location>
        <begin position="1"/>
        <end position="38"/>
    </location>
</feature>
<sequence length="190" mass="21959">MYQFDDYKSLGTPKISTDNFDDFLSPNNSRYSRRSVDLSTSTLQVPGITAKPRPLSANLEDLWKQESISSMFAEEDENDRFSKSTHGPGKSSKNNRRSGQLSSAISKLDFSLSNRDLSEALRRHHAAIIIQRAWHDYCRRTGRTRGRRKSRSKSPLPRFLRYVKNKLKRDSKKEVDYDDLGLHKVKTVDF</sequence>
<protein>
    <submittedName>
        <fullName evidence="2">Uncharacterized protein</fullName>
    </submittedName>
</protein>
<proteinExistence type="predicted"/>
<dbReference type="Proteomes" id="UP000193498">
    <property type="component" value="Unassembled WGS sequence"/>
</dbReference>
<dbReference type="AlphaFoldDB" id="A0A1Y1X869"/>
<gene>
    <name evidence="2" type="ORF">K493DRAFT_320548</name>
</gene>
<reference evidence="2 3" key="1">
    <citation type="submission" date="2016-07" db="EMBL/GenBank/DDBJ databases">
        <title>Pervasive Adenine N6-methylation of Active Genes in Fungi.</title>
        <authorList>
            <consortium name="DOE Joint Genome Institute"/>
            <person name="Mondo S.J."/>
            <person name="Dannebaum R.O."/>
            <person name="Kuo R.C."/>
            <person name="Labutti K."/>
            <person name="Haridas S."/>
            <person name="Kuo A."/>
            <person name="Salamov A."/>
            <person name="Ahrendt S.R."/>
            <person name="Lipzen A."/>
            <person name="Sullivan W."/>
            <person name="Andreopoulos W.B."/>
            <person name="Clum A."/>
            <person name="Lindquist E."/>
            <person name="Daum C."/>
            <person name="Ramamoorthy G.K."/>
            <person name="Gryganskyi A."/>
            <person name="Culley D."/>
            <person name="Magnuson J.K."/>
            <person name="James T.Y."/>
            <person name="O'Malley M.A."/>
            <person name="Stajich J.E."/>
            <person name="Spatafora J.W."/>
            <person name="Visel A."/>
            <person name="Grigoriev I.V."/>
        </authorList>
    </citation>
    <scope>NUCLEOTIDE SEQUENCE [LARGE SCALE GENOMIC DNA]</scope>
    <source>
        <strain evidence="2 3">CBS 931.73</strain>
    </source>
</reference>
<keyword evidence="3" id="KW-1185">Reference proteome</keyword>
<name>A0A1Y1X869_9FUNG</name>
<organism evidence="2 3">
    <name type="scientific">Basidiobolus meristosporus CBS 931.73</name>
    <dbReference type="NCBI Taxonomy" id="1314790"/>
    <lineage>
        <taxon>Eukaryota</taxon>
        <taxon>Fungi</taxon>
        <taxon>Fungi incertae sedis</taxon>
        <taxon>Zoopagomycota</taxon>
        <taxon>Entomophthoromycotina</taxon>
        <taxon>Basidiobolomycetes</taxon>
        <taxon>Basidiobolales</taxon>
        <taxon>Basidiobolaceae</taxon>
        <taxon>Basidiobolus</taxon>
    </lineage>
</organism>
<dbReference type="EMBL" id="MCFE01000685">
    <property type="protein sequence ID" value="ORX81952.1"/>
    <property type="molecule type" value="Genomic_DNA"/>
</dbReference>
<dbReference type="InParanoid" id="A0A1Y1X869"/>
<feature type="region of interest" description="Disordered" evidence="1">
    <location>
        <begin position="74"/>
        <end position="100"/>
    </location>
</feature>
<comment type="caution">
    <text evidence="2">The sequence shown here is derived from an EMBL/GenBank/DDBJ whole genome shotgun (WGS) entry which is preliminary data.</text>
</comment>
<accession>A0A1Y1X869</accession>
<evidence type="ECO:0000313" key="3">
    <source>
        <dbReference type="Proteomes" id="UP000193498"/>
    </source>
</evidence>
<evidence type="ECO:0000256" key="1">
    <source>
        <dbReference type="SAM" id="MobiDB-lite"/>
    </source>
</evidence>
<evidence type="ECO:0000313" key="2">
    <source>
        <dbReference type="EMBL" id="ORX81952.1"/>
    </source>
</evidence>